<evidence type="ECO:0000256" key="1">
    <source>
        <dbReference type="SAM" id="MobiDB-lite"/>
    </source>
</evidence>
<protein>
    <submittedName>
        <fullName evidence="2">Uncharacterized protein</fullName>
    </submittedName>
</protein>
<gene>
    <name evidence="2" type="ORF">TKK_000736</name>
</gene>
<dbReference type="EMBL" id="JBJJXI010000018">
    <property type="protein sequence ID" value="KAL3406569.1"/>
    <property type="molecule type" value="Genomic_DNA"/>
</dbReference>
<keyword evidence="3" id="KW-1185">Reference proteome</keyword>
<evidence type="ECO:0000313" key="2">
    <source>
        <dbReference type="EMBL" id="KAL3406569.1"/>
    </source>
</evidence>
<organism evidence="2 3">
    <name type="scientific">Trichogramma kaykai</name>
    <dbReference type="NCBI Taxonomy" id="54128"/>
    <lineage>
        <taxon>Eukaryota</taxon>
        <taxon>Metazoa</taxon>
        <taxon>Ecdysozoa</taxon>
        <taxon>Arthropoda</taxon>
        <taxon>Hexapoda</taxon>
        <taxon>Insecta</taxon>
        <taxon>Pterygota</taxon>
        <taxon>Neoptera</taxon>
        <taxon>Endopterygota</taxon>
        <taxon>Hymenoptera</taxon>
        <taxon>Apocrita</taxon>
        <taxon>Proctotrupomorpha</taxon>
        <taxon>Chalcidoidea</taxon>
        <taxon>Trichogrammatidae</taxon>
        <taxon>Trichogramma</taxon>
    </lineage>
</organism>
<evidence type="ECO:0000313" key="3">
    <source>
        <dbReference type="Proteomes" id="UP001627154"/>
    </source>
</evidence>
<dbReference type="AlphaFoldDB" id="A0ABD2XN67"/>
<feature type="compositionally biased region" description="Basic and acidic residues" evidence="1">
    <location>
        <begin position="8"/>
        <end position="17"/>
    </location>
</feature>
<accession>A0ABD2XN67</accession>
<comment type="caution">
    <text evidence="2">The sequence shown here is derived from an EMBL/GenBank/DDBJ whole genome shotgun (WGS) entry which is preliminary data.</text>
</comment>
<name>A0ABD2XN67_9HYME</name>
<dbReference type="Proteomes" id="UP001627154">
    <property type="component" value="Unassembled WGS sequence"/>
</dbReference>
<proteinExistence type="predicted"/>
<sequence length="85" mass="9468">MRVPEYPVDGRRDDRSPGGRVGSYDSQIQRLKTGPPDSPHDIEIFSWSRSTLGCPCGMLDRWIRWSSLAHSGRLVPALALFALAT</sequence>
<reference evidence="2 3" key="1">
    <citation type="journal article" date="2024" name="bioRxiv">
        <title>A reference genome for Trichogramma kaykai: A tiny desert-dwelling parasitoid wasp with competing sex-ratio distorters.</title>
        <authorList>
            <person name="Culotta J."/>
            <person name="Lindsey A.R."/>
        </authorList>
    </citation>
    <scope>NUCLEOTIDE SEQUENCE [LARGE SCALE GENOMIC DNA]</scope>
    <source>
        <strain evidence="2 3">KSX58</strain>
    </source>
</reference>
<feature type="region of interest" description="Disordered" evidence="1">
    <location>
        <begin position="1"/>
        <end position="37"/>
    </location>
</feature>